<feature type="compositionally biased region" description="Low complexity" evidence="1">
    <location>
        <begin position="359"/>
        <end position="368"/>
    </location>
</feature>
<keyword evidence="3" id="KW-1185">Reference proteome</keyword>
<feature type="region of interest" description="Disordered" evidence="1">
    <location>
        <begin position="92"/>
        <end position="115"/>
    </location>
</feature>
<accession>F1Z988</accession>
<gene>
    <name evidence="2" type="ORF">Y88_0953</name>
</gene>
<dbReference type="STRING" id="983920.Y88_0953"/>
<dbReference type="AlphaFoldDB" id="F1Z988"/>
<evidence type="ECO:0000313" key="2">
    <source>
        <dbReference type="EMBL" id="EGD58892.1"/>
    </source>
</evidence>
<reference evidence="2 3" key="1">
    <citation type="journal article" date="2012" name="J. Bacteriol.">
        <title>Draft Genome Sequence of Novosphingobium nitrogenifigens Y88T.</title>
        <authorList>
            <person name="Strabala T.J."/>
            <person name="Macdonald L."/>
            <person name="Liu V."/>
            <person name="Smit A.M."/>
        </authorList>
    </citation>
    <scope>NUCLEOTIDE SEQUENCE [LARGE SCALE GENOMIC DNA]</scope>
    <source>
        <strain evidence="2 3">DSM 19370</strain>
    </source>
</reference>
<evidence type="ECO:0000313" key="3">
    <source>
        <dbReference type="Proteomes" id="UP000004728"/>
    </source>
</evidence>
<dbReference type="OrthoDB" id="564777at2"/>
<dbReference type="eggNOG" id="ENOG502ZAP0">
    <property type="taxonomic scope" value="Bacteria"/>
</dbReference>
<organism evidence="2 3">
    <name type="scientific">Novosphingobium nitrogenifigens DSM 19370</name>
    <dbReference type="NCBI Taxonomy" id="983920"/>
    <lineage>
        <taxon>Bacteria</taxon>
        <taxon>Pseudomonadati</taxon>
        <taxon>Pseudomonadota</taxon>
        <taxon>Alphaproteobacteria</taxon>
        <taxon>Sphingomonadales</taxon>
        <taxon>Sphingomonadaceae</taxon>
        <taxon>Novosphingobium</taxon>
    </lineage>
</organism>
<dbReference type="EMBL" id="AEWJ01000038">
    <property type="protein sequence ID" value="EGD58892.1"/>
    <property type="molecule type" value="Genomic_DNA"/>
</dbReference>
<dbReference type="HOGENOM" id="CLU_051483_0_0_5"/>
<feature type="region of interest" description="Disordered" evidence="1">
    <location>
        <begin position="357"/>
        <end position="395"/>
    </location>
</feature>
<name>F1Z988_9SPHN</name>
<protein>
    <submittedName>
        <fullName evidence="2">Uncharacterized protein</fullName>
    </submittedName>
</protein>
<dbReference type="InParanoid" id="F1Z988"/>
<sequence length="407" mass="42730">MVAGAGILAAVDGIEAAQSTTGPIARYDMRAGTTSGLGAMGGGMKGGFGMAMGGGGGRGPLHELWLELGSTTASQGQAPKGDHFMPAGVRLGPSVPLRTPEPVKSSPPSLPGEREFQRPRGRMLIFWGCGEHAPAGQPVVIDFAKVAAGQMPADLWSTQVPLDRWVSPTTSRTYGVWPNTDDRKTLSPDSALPGAHRVVANYAPDMNFNLTHDFMAPLRVTSQGQPSGAIIMQWSPLADATGYYASLMGGKGSGGGQVEDLVWWTSSASREFGGGLSDWLSPATVAPLVAGRTVLPPQASTCTIPAEVHAAAPNFMMTTMIAYGPEESFAYPPRPTDPRAVWHIQWEARIRHRSMTSFMPGMPGMNGMDDGDSRQRKSDQPCQPRKKRGFGGLGGLIGGALGSGDGC</sequence>
<comment type="caution">
    <text evidence="2">The sequence shown here is derived from an EMBL/GenBank/DDBJ whole genome shotgun (WGS) entry which is preliminary data.</text>
</comment>
<proteinExistence type="predicted"/>
<evidence type="ECO:0000256" key="1">
    <source>
        <dbReference type="SAM" id="MobiDB-lite"/>
    </source>
</evidence>
<dbReference type="Proteomes" id="UP000004728">
    <property type="component" value="Unassembled WGS sequence"/>
</dbReference>